<feature type="transmembrane region" description="Helical" evidence="6">
    <location>
        <begin position="153"/>
        <end position="171"/>
    </location>
</feature>
<feature type="transmembrane region" description="Helical" evidence="6">
    <location>
        <begin position="287"/>
        <end position="308"/>
    </location>
</feature>
<evidence type="ECO:0000256" key="2">
    <source>
        <dbReference type="ARBA" id="ARBA00022679"/>
    </source>
</evidence>
<evidence type="ECO:0000256" key="6">
    <source>
        <dbReference type="SAM" id="Phobius"/>
    </source>
</evidence>
<evidence type="ECO:0000313" key="8">
    <source>
        <dbReference type="EMBL" id="SVB43306.1"/>
    </source>
</evidence>
<feature type="domain" description="PAS" evidence="7">
    <location>
        <begin position="1"/>
        <end position="42"/>
    </location>
</feature>
<dbReference type="CDD" id="cd00130">
    <property type="entry name" value="PAS"/>
    <property type="match status" value="1"/>
</dbReference>
<dbReference type="Pfam" id="PF01040">
    <property type="entry name" value="UbiA"/>
    <property type="match status" value="1"/>
</dbReference>
<dbReference type="AlphaFoldDB" id="A0A382DXR5"/>
<evidence type="ECO:0000259" key="7">
    <source>
        <dbReference type="PROSITE" id="PS50112"/>
    </source>
</evidence>
<feature type="transmembrane region" description="Helical" evidence="6">
    <location>
        <begin position="435"/>
        <end position="453"/>
    </location>
</feature>
<dbReference type="InterPro" id="IPR026046">
    <property type="entry name" value="UBIAD1"/>
</dbReference>
<evidence type="ECO:0000256" key="3">
    <source>
        <dbReference type="ARBA" id="ARBA00022692"/>
    </source>
</evidence>
<dbReference type="InterPro" id="IPR035965">
    <property type="entry name" value="PAS-like_dom_sf"/>
</dbReference>
<accession>A0A382DXR5</accession>
<keyword evidence="3 6" id="KW-0812">Transmembrane</keyword>
<dbReference type="CDD" id="cd13962">
    <property type="entry name" value="PT_UbiA_UBIAD1"/>
    <property type="match status" value="1"/>
</dbReference>
<sequence>MKSVVTCDMEGVIETINEDGIKLFGYSKEELVGKKRVSLFSPGEIVIQNVGMWLSNAIKHGEYNTKTYFLNKDGKKLNARIRITPTFARGKNNPQTGYCGVTVPIEEEVVVPIKLSTKFIKWAFAITRGGFTSASLFPIFAVSAFLAGTGNGLFSPLALVLCILGIVFLHLSSNIYNDYFDVKHGTDEVNTEYFNAGLNSKVLEGAQLSGGSRSIELGLITLEGTKSLARNMLIGAFLTASVLMYVSYLNTGSLSNAQNVAIIGLTGLFLGYFYTARPIRLASRRGLGEIAIFLAFGPLLTLGTLFAISTSTIELFSIDFYNVMYLGIPLGLLTTNILYINQFPDANSDAKTGKNHLVVTLGKKAARWGYLLILLAAFGSSYFLLDIFNSSIDNFNSNAYLIGTGILFIYGLYIFTRVFKLYESRELINSNLNTIYLQIFFGLFYALILNNFFI</sequence>
<keyword evidence="5 6" id="KW-0472">Membrane</keyword>
<dbReference type="InterPro" id="IPR000014">
    <property type="entry name" value="PAS"/>
</dbReference>
<feature type="transmembrane region" description="Helical" evidence="6">
    <location>
        <begin position="232"/>
        <end position="251"/>
    </location>
</feature>
<dbReference type="PANTHER" id="PTHR13929">
    <property type="entry name" value="1,4-DIHYDROXY-2-NAPHTHOATE OCTAPRENYLTRANSFERASE"/>
    <property type="match status" value="1"/>
</dbReference>
<dbReference type="GO" id="GO:0009234">
    <property type="term" value="P:menaquinone biosynthetic process"/>
    <property type="evidence" value="ECO:0007669"/>
    <property type="project" value="TreeGrafter"/>
</dbReference>
<dbReference type="Pfam" id="PF13426">
    <property type="entry name" value="PAS_9"/>
    <property type="match status" value="1"/>
</dbReference>
<dbReference type="Gene3D" id="3.30.450.20">
    <property type="entry name" value="PAS domain"/>
    <property type="match status" value="1"/>
</dbReference>
<dbReference type="SUPFAM" id="SSF55785">
    <property type="entry name" value="PYP-like sensor domain (PAS domain)"/>
    <property type="match status" value="1"/>
</dbReference>
<name>A0A382DXR5_9ZZZZ</name>
<dbReference type="InterPro" id="IPR000537">
    <property type="entry name" value="UbiA_prenyltransferase"/>
</dbReference>
<keyword evidence="4 6" id="KW-1133">Transmembrane helix</keyword>
<comment type="subcellular location">
    <subcellularLocation>
        <location evidence="1">Membrane</location>
        <topology evidence="1">Multi-pass membrane protein</topology>
    </subcellularLocation>
</comment>
<gene>
    <name evidence="8" type="ORF">METZ01_LOCUS196160</name>
</gene>
<organism evidence="8">
    <name type="scientific">marine metagenome</name>
    <dbReference type="NCBI Taxonomy" id="408172"/>
    <lineage>
        <taxon>unclassified sequences</taxon>
        <taxon>metagenomes</taxon>
        <taxon>ecological metagenomes</taxon>
    </lineage>
</organism>
<feature type="transmembrane region" description="Helical" evidence="6">
    <location>
        <begin position="320"/>
        <end position="341"/>
    </location>
</feature>
<reference evidence="8" key="1">
    <citation type="submission" date="2018-05" db="EMBL/GenBank/DDBJ databases">
        <authorList>
            <person name="Lanie J.A."/>
            <person name="Ng W.-L."/>
            <person name="Kazmierczak K.M."/>
            <person name="Andrzejewski T.M."/>
            <person name="Davidsen T.M."/>
            <person name="Wayne K.J."/>
            <person name="Tettelin H."/>
            <person name="Glass J.I."/>
            <person name="Rusch D."/>
            <person name="Podicherti R."/>
            <person name="Tsui H.-C.T."/>
            <person name="Winkler M.E."/>
        </authorList>
    </citation>
    <scope>NUCLEOTIDE SEQUENCE</scope>
</reference>
<dbReference type="GO" id="GO:0042371">
    <property type="term" value="P:vitamin K biosynthetic process"/>
    <property type="evidence" value="ECO:0007669"/>
    <property type="project" value="TreeGrafter"/>
</dbReference>
<feature type="transmembrane region" description="Helical" evidence="6">
    <location>
        <begin position="257"/>
        <end position="275"/>
    </location>
</feature>
<dbReference type="PANTHER" id="PTHR13929:SF0">
    <property type="entry name" value="UBIA PRENYLTRANSFERASE DOMAIN-CONTAINING PROTEIN 1"/>
    <property type="match status" value="1"/>
</dbReference>
<feature type="transmembrane region" description="Helical" evidence="6">
    <location>
        <begin position="368"/>
        <end position="385"/>
    </location>
</feature>
<dbReference type="GO" id="GO:0016020">
    <property type="term" value="C:membrane"/>
    <property type="evidence" value="ECO:0007669"/>
    <property type="project" value="UniProtKB-SubCell"/>
</dbReference>
<dbReference type="EMBL" id="UINC01041688">
    <property type="protein sequence ID" value="SVB43306.1"/>
    <property type="molecule type" value="Genomic_DNA"/>
</dbReference>
<keyword evidence="2" id="KW-0808">Transferase</keyword>
<dbReference type="GO" id="GO:0004659">
    <property type="term" value="F:prenyltransferase activity"/>
    <property type="evidence" value="ECO:0007669"/>
    <property type="project" value="InterPro"/>
</dbReference>
<feature type="transmembrane region" description="Helical" evidence="6">
    <location>
        <begin position="122"/>
        <end position="147"/>
    </location>
</feature>
<dbReference type="NCBIfam" id="TIGR00229">
    <property type="entry name" value="sensory_box"/>
    <property type="match status" value="1"/>
</dbReference>
<proteinExistence type="predicted"/>
<evidence type="ECO:0000256" key="5">
    <source>
        <dbReference type="ARBA" id="ARBA00023136"/>
    </source>
</evidence>
<feature type="transmembrane region" description="Helical" evidence="6">
    <location>
        <begin position="397"/>
        <end position="415"/>
    </location>
</feature>
<dbReference type="PROSITE" id="PS50112">
    <property type="entry name" value="PAS"/>
    <property type="match status" value="1"/>
</dbReference>
<evidence type="ECO:0000256" key="1">
    <source>
        <dbReference type="ARBA" id="ARBA00004141"/>
    </source>
</evidence>
<protein>
    <recommendedName>
        <fullName evidence="7">PAS domain-containing protein</fullName>
    </recommendedName>
</protein>
<evidence type="ECO:0000256" key="4">
    <source>
        <dbReference type="ARBA" id="ARBA00022989"/>
    </source>
</evidence>